<keyword evidence="3" id="KW-1185">Reference proteome</keyword>
<evidence type="ECO:0008006" key="4">
    <source>
        <dbReference type="Google" id="ProtNLM"/>
    </source>
</evidence>
<sequence>MADWLPDKWQVEIAIGKDGSKSEYYRHKETGQTFPTVGDMLRYVNYLRNEEPDVPSRASTPLKLLVHAFFTASGDFKKHFMNDDGTIFVDRPWEKDTKHTMHDYIHGRVGKCKGMAPESSFATATNAKMREKLDQKIKGKEPESSISLANVG</sequence>
<evidence type="ECO:0000256" key="1">
    <source>
        <dbReference type="SAM" id="MobiDB-lite"/>
    </source>
</evidence>
<evidence type="ECO:0000313" key="3">
    <source>
        <dbReference type="Proteomes" id="UP000626092"/>
    </source>
</evidence>
<protein>
    <recommendedName>
        <fullName evidence="4">MBD domain-containing protein</fullName>
    </recommendedName>
</protein>
<organism evidence="2 3">
    <name type="scientific">Rhododendron simsii</name>
    <name type="common">Sims's rhododendron</name>
    <dbReference type="NCBI Taxonomy" id="118357"/>
    <lineage>
        <taxon>Eukaryota</taxon>
        <taxon>Viridiplantae</taxon>
        <taxon>Streptophyta</taxon>
        <taxon>Embryophyta</taxon>
        <taxon>Tracheophyta</taxon>
        <taxon>Spermatophyta</taxon>
        <taxon>Magnoliopsida</taxon>
        <taxon>eudicotyledons</taxon>
        <taxon>Gunneridae</taxon>
        <taxon>Pentapetalae</taxon>
        <taxon>asterids</taxon>
        <taxon>Ericales</taxon>
        <taxon>Ericaceae</taxon>
        <taxon>Ericoideae</taxon>
        <taxon>Rhodoreae</taxon>
        <taxon>Rhododendron</taxon>
    </lineage>
</organism>
<dbReference type="EMBL" id="WJXA01000001">
    <property type="protein sequence ID" value="KAF7154114.1"/>
    <property type="molecule type" value="Genomic_DNA"/>
</dbReference>
<dbReference type="AlphaFoldDB" id="A0A834HHA3"/>
<name>A0A834HHA3_RHOSS</name>
<dbReference type="Proteomes" id="UP000626092">
    <property type="component" value="Unassembled WGS sequence"/>
</dbReference>
<feature type="compositionally biased region" description="Basic and acidic residues" evidence="1">
    <location>
        <begin position="132"/>
        <end position="143"/>
    </location>
</feature>
<feature type="region of interest" description="Disordered" evidence="1">
    <location>
        <begin position="132"/>
        <end position="152"/>
    </location>
</feature>
<dbReference type="OrthoDB" id="1465307at2759"/>
<reference evidence="2" key="1">
    <citation type="submission" date="2019-11" db="EMBL/GenBank/DDBJ databases">
        <authorList>
            <person name="Liu Y."/>
            <person name="Hou J."/>
            <person name="Li T.-Q."/>
            <person name="Guan C.-H."/>
            <person name="Wu X."/>
            <person name="Wu H.-Z."/>
            <person name="Ling F."/>
            <person name="Zhang R."/>
            <person name="Shi X.-G."/>
            <person name="Ren J.-P."/>
            <person name="Chen E.-F."/>
            <person name="Sun J.-M."/>
        </authorList>
    </citation>
    <scope>NUCLEOTIDE SEQUENCE</scope>
    <source>
        <strain evidence="2">Adult_tree_wgs_1</strain>
        <tissue evidence="2">Leaves</tissue>
    </source>
</reference>
<proteinExistence type="predicted"/>
<comment type="caution">
    <text evidence="2">The sequence shown here is derived from an EMBL/GenBank/DDBJ whole genome shotgun (WGS) entry which is preliminary data.</text>
</comment>
<accession>A0A834HHA3</accession>
<evidence type="ECO:0000313" key="2">
    <source>
        <dbReference type="EMBL" id="KAF7154114.1"/>
    </source>
</evidence>
<gene>
    <name evidence="2" type="ORF">RHSIM_Rhsim01G0091600</name>
</gene>